<sequence length="298" mass="33481">MGSSDSLSLNPVIYEMDIATNISNRFAKTLVASKVKNTQASAKEATFTVVLPENAFISEFIMEIGGKSYKAYVKEKEEAKNIYNAAVASGQSAGHVSVSARDSNRFTVSVNIEPESKAVFLLTYEELLQRKYEQYELVINIHPGQIVQVNESRPLKFVKTPSLRTGNEISKNEDKLDPLSDIKIINSTTAVVEFNPDAEKQKQFAHDLNTKESEEPLPKHVVFVLDTSGSMNGRRIEQLKDAMKSIFNEIKRDDFVNIIEFNENVKVWDITEGSSALISYGYEENYEEPFSKLNVGIF</sequence>
<proteinExistence type="predicted"/>
<dbReference type="PROSITE" id="PS51468">
    <property type="entry name" value="VIT"/>
    <property type="match status" value="1"/>
</dbReference>
<dbReference type="SUPFAM" id="SSF53300">
    <property type="entry name" value="vWA-like"/>
    <property type="match status" value="1"/>
</dbReference>
<reference evidence="3" key="1">
    <citation type="journal article" date="2023" name="Insect Mol. Biol.">
        <title>Genome sequencing provides insights into the evolution of gene families encoding plant cell wall-degrading enzymes in longhorned beetles.</title>
        <authorList>
            <person name="Shin N.R."/>
            <person name="Okamura Y."/>
            <person name="Kirsch R."/>
            <person name="Pauchet Y."/>
        </authorList>
    </citation>
    <scope>NUCLEOTIDE SEQUENCE</scope>
    <source>
        <strain evidence="3">RBIC_L_NR</strain>
    </source>
</reference>
<dbReference type="PANTHER" id="PTHR10338">
    <property type="entry name" value="INTER-ALPHA-TRYPSIN INHIBITOR HEAVY CHAIN FAMILY MEMBER"/>
    <property type="match status" value="1"/>
</dbReference>
<dbReference type="Proteomes" id="UP001162156">
    <property type="component" value="Unassembled WGS sequence"/>
</dbReference>
<dbReference type="InterPro" id="IPR036465">
    <property type="entry name" value="vWFA_dom_sf"/>
</dbReference>
<evidence type="ECO:0000259" key="2">
    <source>
        <dbReference type="PROSITE" id="PS51468"/>
    </source>
</evidence>
<dbReference type="InterPro" id="IPR013694">
    <property type="entry name" value="VIT"/>
</dbReference>
<dbReference type="AlphaFoldDB" id="A0AAV8ZMI8"/>
<dbReference type="InterPro" id="IPR050934">
    <property type="entry name" value="ITIH"/>
</dbReference>
<keyword evidence="4" id="KW-1185">Reference proteome</keyword>
<dbReference type="SMART" id="SM00609">
    <property type="entry name" value="VIT"/>
    <property type="match status" value="1"/>
</dbReference>
<evidence type="ECO:0000313" key="4">
    <source>
        <dbReference type="Proteomes" id="UP001162156"/>
    </source>
</evidence>
<name>A0AAV8ZMI8_9CUCU</name>
<feature type="domain" description="VIT" evidence="2">
    <location>
        <begin position="1"/>
        <end position="126"/>
    </location>
</feature>
<protein>
    <submittedName>
        <fullName evidence="3">Uncharacterized protein</fullName>
    </submittedName>
</protein>
<evidence type="ECO:0000259" key="1">
    <source>
        <dbReference type="PROSITE" id="PS50234"/>
    </source>
</evidence>
<dbReference type="GO" id="GO:0032991">
    <property type="term" value="C:protein-containing complex"/>
    <property type="evidence" value="ECO:0007669"/>
    <property type="project" value="UniProtKB-ARBA"/>
</dbReference>
<evidence type="ECO:0000313" key="3">
    <source>
        <dbReference type="EMBL" id="KAJ8966388.1"/>
    </source>
</evidence>
<dbReference type="Pfam" id="PF08487">
    <property type="entry name" value="VIT"/>
    <property type="match status" value="1"/>
</dbReference>
<dbReference type="EMBL" id="JANEYF010001017">
    <property type="protein sequence ID" value="KAJ8966388.1"/>
    <property type="molecule type" value="Genomic_DNA"/>
</dbReference>
<dbReference type="InterPro" id="IPR002035">
    <property type="entry name" value="VWF_A"/>
</dbReference>
<gene>
    <name evidence="3" type="ORF">NQ314_003549</name>
</gene>
<comment type="caution">
    <text evidence="3">The sequence shown here is derived from an EMBL/GenBank/DDBJ whole genome shotgun (WGS) entry which is preliminary data.</text>
</comment>
<feature type="domain" description="VWFA" evidence="1">
    <location>
        <begin position="220"/>
        <end position="266"/>
    </location>
</feature>
<dbReference type="Gene3D" id="3.40.50.410">
    <property type="entry name" value="von Willebrand factor, type A domain"/>
    <property type="match status" value="1"/>
</dbReference>
<dbReference type="Pfam" id="PF13519">
    <property type="entry name" value="VWA_2"/>
    <property type="match status" value="1"/>
</dbReference>
<accession>A0AAV8ZMI8</accession>
<dbReference type="PANTHER" id="PTHR10338:SF108">
    <property type="entry name" value="INTER-ALPHA-TRYPSIN INHIBITOR HEAVY CHAIN H4-LIKE PROTEIN"/>
    <property type="match status" value="1"/>
</dbReference>
<organism evidence="3 4">
    <name type="scientific">Rhamnusium bicolor</name>
    <dbReference type="NCBI Taxonomy" id="1586634"/>
    <lineage>
        <taxon>Eukaryota</taxon>
        <taxon>Metazoa</taxon>
        <taxon>Ecdysozoa</taxon>
        <taxon>Arthropoda</taxon>
        <taxon>Hexapoda</taxon>
        <taxon>Insecta</taxon>
        <taxon>Pterygota</taxon>
        <taxon>Neoptera</taxon>
        <taxon>Endopterygota</taxon>
        <taxon>Coleoptera</taxon>
        <taxon>Polyphaga</taxon>
        <taxon>Cucujiformia</taxon>
        <taxon>Chrysomeloidea</taxon>
        <taxon>Cerambycidae</taxon>
        <taxon>Lepturinae</taxon>
        <taxon>Rhagiini</taxon>
        <taxon>Rhamnusium</taxon>
    </lineage>
</organism>
<dbReference type="PROSITE" id="PS50234">
    <property type="entry name" value="VWFA"/>
    <property type="match status" value="1"/>
</dbReference>